<dbReference type="EMBL" id="CP023692">
    <property type="protein sequence ID" value="QEV44112.1"/>
    <property type="molecule type" value="Genomic_DNA"/>
</dbReference>
<dbReference type="AlphaFoldDB" id="A0A5J6J202"/>
<organism evidence="3 4">
    <name type="scientific">Streptomyces vinaceus</name>
    <dbReference type="NCBI Taxonomy" id="1960"/>
    <lineage>
        <taxon>Bacteria</taxon>
        <taxon>Bacillati</taxon>
        <taxon>Actinomycetota</taxon>
        <taxon>Actinomycetes</taxon>
        <taxon>Kitasatosporales</taxon>
        <taxon>Streptomycetaceae</taxon>
        <taxon>Streptomyces</taxon>
    </lineage>
</organism>
<evidence type="ECO:0000259" key="2">
    <source>
        <dbReference type="Pfam" id="PF26056"/>
    </source>
</evidence>
<sequence length="229" mass="23819">MAVCAATAVTVAAAVTAVVVVNGDGDGADPSASGSAGWKTVVNPRHGTAFEVPPDWEVKSSDVFYGFSDHADPDKPVVGHTAPAFYKYKWCSVDADGDGRISDFALAGTGTKGGDGAKSTDEVARKTATAWVYGAYTQPDKDAVTWDEPVEYTTRSGVKGSYVKARSKGAKRTGKCASEGRAVAFGFKNAKGDFVAWDFYGKTGVPGAVSDELVMKILSTVRLSGEPTG</sequence>
<dbReference type="Proteomes" id="UP000325563">
    <property type="component" value="Chromosome"/>
</dbReference>
<evidence type="ECO:0000313" key="3">
    <source>
        <dbReference type="EMBL" id="QEV44112.1"/>
    </source>
</evidence>
<feature type="chain" id="PRO_5038708515" description="DUF8017 domain-containing protein" evidence="1">
    <location>
        <begin position="18"/>
        <end position="229"/>
    </location>
</feature>
<name>A0A5J6J202_STRVI</name>
<feature type="domain" description="DUF8017" evidence="2">
    <location>
        <begin position="35"/>
        <end position="224"/>
    </location>
</feature>
<feature type="signal peptide" evidence="1">
    <location>
        <begin position="1"/>
        <end position="17"/>
    </location>
</feature>
<protein>
    <recommendedName>
        <fullName evidence="2">DUF8017 domain-containing protein</fullName>
    </recommendedName>
</protein>
<evidence type="ECO:0000256" key="1">
    <source>
        <dbReference type="SAM" id="SignalP"/>
    </source>
</evidence>
<keyword evidence="4" id="KW-1185">Reference proteome</keyword>
<dbReference type="KEGG" id="svn:CP980_02615"/>
<proteinExistence type="predicted"/>
<gene>
    <name evidence="3" type="ORF">CP980_02615</name>
</gene>
<evidence type="ECO:0000313" key="4">
    <source>
        <dbReference type="Proteomes" id="UP000325563"/>
    </source>
</evidence>
<dbReference type="Pfam" id="PF26056">
    <property type="entry name" value="DUF8017"/>
    <property type="match status" value="1"/>
</dbReference>
<dbReference type="InterPro" id="IPR058330">
    <property type="entry name" value="DUF8017"/>
</dbReference>
<keyword evidence="1" id="KW-0732">Signal</keyword>
<accession>A0A5J6J202</accession>
<reference evidence="3 4" key="1">
    <citation type="submission" date="2017-09" db="EMBL/GenBank/DDBJ databases">
        <authorList>
            <person name="Lee N."/>
            <person name="Cho B.-K."/>
        </authorList>
    </citation>
    <scope>NUCLEOTIDE SEQUENCE [LARGE SCALE GENOMIC DNA]</scope>
    <source>
        <strain evidence="3 4">ATCC 27476</strain>
    </source>
</reference>